<dbReference type="RefSeq" id="WP_182856433.1">
    <property type="nucleotide sequence ID" value="NZ_WMLF01000234.1"/>
</dbReference>
<dbReference type="EMBL" id="WMLF01000234">
    <property type="protein sequence ID" value="MBB1245102.1"/>
    <property type="molecule type" value="Genomic_DNA"/>
</dbReference>
<reference evidence="2" key="1">
    <citation type="journal article" date="2020" name="Syst. Appl. Microbiol.">
        <title>Streptomyces alkaliterrae sp. nov., isolated from an alkaline soil, and emended descriptions of Streptomyces alkaliphilus, Streptomyces calidiresistens and Streptomyces durbertensis.</title>
        <authorList>
            <person name="Swiecimska M."/>
            <person name="Golinska P."/>
            <person name="Nouioui I."/>
            <person name="Wypij M."/>
            <person name="Rai M."/>
            <person name="Sangal V."/>
            <person name="Goodfellow M."/>
        </authorList>
    </citation>
    <scope>NUCLEOTIDE SEQUENCE [LARGE SCALE GENOMIC DNA]</scope>
    <source>
        <strain evidence="2">DSM 104538</strain>
    </source>
</reference>
<proteinExistence type="predicted"/>
<name>A0ABR6EJ50_9ACTN</name>
<keyword evidence="2" id="KW-1185">Reference proteome</keyword>
<gene>
    <name evidence="1" type="ORF">GL263_16215</name>
</gene>
<comment type="caution">
    <text evidence="1">The sequence shown here is derived from an EMBL/GenBank/DDBJ whole genome shotgun (WGS) entry which is preliminary data.</text>
</comment>
<evidence type="ECO:0000313" key="1">
    <source>
        <dbReference type="EMBL" id="MBB1245102.1"/>
    </source>
</evidence>
<dbReference type="Proteomes" id="UP000766698">
    <property type="component" value="Unassembled WGS sequence"/>
</dbReference>
<organism evidence="1 2">
    <name type="scientific">Streptomyces durbertensis</name>
    <dbReference type="NCBI Taxonomy" id="2448886"/>
    <lineage>
        <taxon>Bacteria</taxon>
        <taxon>Bacillati</taxon>
        <taxon>Actinomycetota</taxon>
        <taxon>Actinomycetes</taxon>
        <taxon>Kitasatosporales</taxon>
        <taxon>Streptomycetaceae</taxon>
        <taxon>Streptomyces</taxon>
    </lineage>
</organism>
<accession>A0ABR6EJ50</accession>
<protein>
    <submittedName>
        <fullName evidence="1">Uncharacterized protein</fullName>
    </submittedName>
</protein>
<evidence type="ECO:0000313" key="2">
    <source>
        <dbReference type="Proteomes" id="UP000766698"/>
    </source>
</evidence>
<sequence>MDGAEATPAERALARGYTTGDGAEMFDVTGLSLDHHLNRNVTLTYRLTVRREDHEDEDWEFTLLWNDKSFADVFTSPAPDPERLRQLVHIVRAHIEEWWDTKGRNRQSARMGRRVS</sequence>